<organism evidence="1 2">
    <name type="scientific">Melastoma candidum</name>
    <dbReference type="NCBI Taxonomy" id="119954"/>
    <lineage>
        <taxon>Eukaryota</taxon>
        <taxon>Viridiplantae</taxon>
        <taxon>Streptophyta</taxon>
        <taxon>Embryophyta</taxon>
        <taxon>Tracheophyta</taxon>
        <taxon>Spermatophyta</taxon>
        <taxon>Magnoliopsida</taxon>
        <taxon>eudicotyledons</taxon>
        <taxon>Gunneridae</taxon>
        <taxon>Pentapetalae</taxon>
        <taxon>rosids</taxon>
        <taxon>malvids</taxon>
        <taxon>Myrtales</taxon>
        <taxon>Melastomataceae</taxon>
        <taxon>Melastomatoideae</taxon>
        <taxon>Melastomateae</taxon>
        <taxon>Melastoma</taxon>
    </lineage>
</organism>
<evidence type="ECO:0000313" key="2">
    <source>
        <dbReference type="Proteomes" id="UP001057402"/>
    </source>
</evidence>
<dbReference type="Proteomes" id="UP001057402">
    <property type="component" value="Chromosome 7"/>
</dbReference>
<reference evidence="2" key="1">
    <citation type="journal article" date="2023" name="Front. Plant Sci.">
        <title>Chromosomal-level genome assembly of Melastoma candidum provides insights into trichome evolution.</title>
        <authorList>
            <person name="Zhong Y."/>
            <person name="Wu W."/>
            <person name="Sun C."/>
            <person name="Zou P."/>
            <person name="Liu Y."/>
            <person name="Dai S."/>
            <person name="Zhou R."/>
        </authorList>
    </citation>
    <scope>NUCLEOTIDE SEQUENCE [LARGE SCALE GENOMIC DNA]</scope>
</reference>
<name>A0ACB9NWB9_9MYRT</name>
<comment type="caution">
    <text evidence="1">The sequence shown here is derived from an EMBL/GenBank/DDBJ whole genome shotgun (WGS) entry which is preliminary data.</text>
</comment>
<gene>
    <name evidence="1" type="ORF">MLD38_025825</name>
</gene>
<sequence>MVRFSCFNGHLTGHKSKKVATSSAESGVPSTSQNLARNPTSFKDFSLIERGWKYDDLMKRMDVGEIRRLKKSQSLESGLQNKGKSIVDQMDNDTDGAFSDEIVGKRRLMTMEENASSPPSAGELPPKLPIFSIEELHTSENGKHENYDADVPLYHAGEDSGDHTPRTPPLIVRPRSLPNMGASSPVSMGYSREFGQRSRSSEDLLILGMRQNETSNYELKMQLRPQDGGAYDDPNTGNQNDGDDDGYPNAGYHVESGDRIVPAEDELPKSLQEVGLPLDDSPGKDFRFKRIQKWVIDLEPCIPSEVVDESFQTNDETVSDHTIIDGIDVKAVMKVSPGMESAKRYISSLSSSAATCQLGNHGLEVIPFLSAFVSLKVVNLSGNNIARITAGALPRGLHALNLSRNRISTIEGLRELTRLRVLDLSYNRIFRIGHGLASCSSLKELYLAGNKISEVEGLHRLLKLNVLDLRFNKISTAKCLGQLAANYNSLQAISLEGNPAQKNVGDEQLKKNVQGLLPHLAYYNKQNLKVSSTLKDSSERAVRLGSSSSYQFDRNLRSDAKTLKKGGQSVVTKPGPSSHSRRSQAATLSSKTKHSRLPPIATRPTSHHQSQQYYFDLGEKLRSLKPDLFMHRSRSEGTLGVL</sequence>
<accession>A0ACB9NWB9</accession>
<keyword evidence="2" id="KW-1185">Reference proteome</keyword>
<proteinExistence type="predicted"/>
<evidence type="ECO:0000313" key="1">
    <source>
        <dbReference type="EMBL" id="KAI4341053.1"/>
    </source>
</evidence>
<dbReference type="EMBL" id="CM042886">
    <property type="protein sequence ID" value="KAI4341053.1"/>
    <property type="molecule type" value="Genomic_DNA"/>
</dbReference>
<protein>
    <submittedName>
        <fullName evidence="1">Uncharacterized protein</fullName>
    </submittedName>
</protein>